<name>A0AA39RNS8_ACESA</name>
<sequence>MHDLVHDLAQSIAGDEFISLEQGRLPRHLAQIRHSSVVCDSELHTIPESLYEAKKLRTLNLLFPRGNLGEVPPSLFSSFRYLRALNLSGSGIKRLRNSFSHLISLRYLNISNTLIETLPESISDLDFLQVLNLTNCYDLIELPMRLARLVNLRHLMINGCDKLSHLPDSIGNLFQLQTLPTFIVGTGKYQGLKQLHRLPLVGELNIRQLENANRSDSRFANLLMKPKLHSLGLSWRNDHGDLITINNNDSTLDEELLENLQPHQNLKRLSIEGYPGKYFPRWIGTPELPNLTNIVLIYCKRCEHLPALGQLPFLKVIYMLGMPNVKNIGSGFYGRVSGRQFQSLQELSFIDFPNLEFWWSTNMKEEFPSLEKLTINKCPKLKNMPCFPSLKHLELRNCNEMILRSAANLSTLLNLVIDVFTGRLVLLESLLGNNPHLMSLTISSCSNLCSISSKLGGLIALKSLTIRWCEELISLPQEIQNLSSLESLEIIECHSLINLPEGLGGLTSLRSLSIENCNNITSLPMGLQHLTSLEHLTLMYCPSLASLPANIQKPLHAEELIYFELSRDSMSA</sequence>
<dbReference type="Pfam" id="PF23598">
    <property type="entry name" value="LRR_14"/>
    <property type="match status" value="1"/>
</dbReference>
<dbReference type="Gene3D" id="3.80.10.10">
    <property type="entry name" value="Ribonuclease Inhibitor"/>
    <property type="match status" value="3"/>
</dbReference>
<evidence type="ECO:0000259" key="2">
    <source>
        <dbReference type="Pfam" id="PF23598"/>
    </source>
</evidence>
<reference evidence="4" key="2">
    <citation type="submission" date="2023-06" db="EMBL/GenBank/DDBJ databases">
        <authorList>
            <person name="Swenson N.G."/>
            <person name="Wegrzyn J.L."/>
            <person name="Mcevoy S.L."/>
        </authorList>
    </citation>
    <scope>NUCLEOTIDE SEQUENCE</scope>
    <source>
        <strain evidence="4">NS2018</strain>
        <tissue evidence="4">Leaf</tissue>
    </source>
</reference>
<dbReference type="PANTHER" id="PTHR47186">
    <property type="entry name" value="LEUCINE-RICH REPEAT-CONTAINING PROTEIN 57"/>
    <property type="match status" value="1"/>
</dbReference>
<comment type="caution">
    <text evidence="4">The sequence shown here is derived from an EMBL/GenBank/DDBJ whole genome shotgun (WGS) entry which is preliminary data.</text>
</comment>
<feature type="domain" description="R13L1/DRL21-like LRR repeat region" evidence="3">
    <location>
        <begin position="192"/>
        <end position="321"/>
    </location>
</feature>
<keyword evidence="5" id="KW-1185">Reference proteome</keyword>
<feature type="domain" description="Disease resistance R13L4/SHOC-2-like LRR" evidence="2">
    <location>
        <begin position="435"/>
        <end position="541"/>
    </location>
</feature>
<evidence type="ECO:0000259" key="3">
    <source>
        <dbReference type="Pfam" id="PF25019"/>
    </source>
</evidence>
<protein>
    <submittedName>
        <fullName evidence="4">Uncharacterized protein</fullName>
    </submittedName>
</protein>
<dbReference type="InterPro" id="IPR001611">
    <property type="entry name" value="Leu-rich_rpt"/>
</dbReference>
<dbReference type="SUPFAM" id="SSF52058">
    <property type="entry name" value="L domain-like"/>
    <property type="match status" value="1"/>
</dbReference>
<dbReference type="EMBL" id="JAUESC010000386">
    <property type="protein sequence ID" value="KAK0575657.1"/>
    <property type="molecule type" value="Genomic_DNA"/>
</dbReference>
<gene>
    <name evidence="4" type="ORF">LWI29_004655</name>
</gene>
<dbReference type="InterPro" id="IPR055414">
    <property type="entry name" value="LRR_R13L4/SHOC2-like"/>
</dbReference>
<dbReference type="SUPFAM" id="SSF52047">
    <property type="entry name" value="RNI-like"/>
    <property type="match status" value="1"/>
</dbReference>
<organism evidence="4 5">
    <name type="scientific">Acer saccharum</name>
    <name type="common">Sugar maple</name>
    <dbReference type="NCBI Taxonomy" id="4024"/>
    <lineage>
        <taxon>Eukaryota</taxon>
        <taxon>Viridiplantae</taxon>
        <taxon>Streptophyta</taxon>
        <taxon>Embryophyta</taxon>
        <taxon>Tracheophyta</taxon>
        <taxon>Spermatophyta</taxon>
        <taxon>Magnoliopsida</taxon>
        <taxon>eudicotyledons</taxon>
        <taxon>Gunneridae</taxon>
        <taxon>Pentapetalae</taxon>
        <taxon>rosids</taxon>
        <taxon>malvids</taxon>
        <taxon>Sapindales</taxon>
        <taxon>Sapindaceae</taxon>
        <taxon>Hippocastanoideae</taxon>
        <taxon>Acereae</taxon>
        <taxon>Acer</taxon>
    </lineage>
</organism>
<proteinExistence type="predicted"/>
<dbReference type="Pfam" id="PF13855">
    <property type="entry name" value="LRR_8"/>
    <property type="match status" value="1"/>
</dbReference>
<evidence type="ECO:0000313" key="5">
    <source>
        <dbReference type="Proteomes" id="UP001168877"/>
    </source>
</evidence>
<evidence type="ECO:0000313" key="4">
    <source>
        <dbReference type="EMBL" id="KAK0575657.1"/>
    </source>
</evidence>
<accession>A0AA39RNS8</accession>
<dbReference type="Pfam" id="PF25019">
    <property type="entry name" value="LRR_R13L1-DRL21"/>
    <property type="match status" value="1"/>
</dbReference>
<keyword evidence="1" id="KW-0677">Repeat</keyword>
<dbReference type="InterPro" id="IPR056789">
    <property type="entry name" value="LRR_R13L1-DRL21"/>
</dbReference>
<evidence type="ECO:0000256" key="1">
    <source>
        <dbReference type="ARBA" id="ARBA00022737"/>
    </source>
</evidence>
<dbReference type="PANTHER" id="PTHR47186:SF3">
    <property type="entry name" value="OS09G0267800 PROTEIN"/>
    <property type="match status" value="1"/>
</dbReference>
<dbReference type="InterPro" id="IPR032675">
    <property type="entry name" value="LRR_dom_sf"/>
</dbReference>
<dbReference type="Proteomes" id="UP001168877">
    <property type="component" value="Unassembled WGS sequence"/>
</dbReference>
<dbReference type="AlphaFoldDB" id="A0AA39RNS8"/>
<reference evidence="4" key="1">
    <citation type="journal article" date="2022" name="Plant J.">
        <title>Strategies of tolerance reflected in two North American maple genomes.</title>
        <authorList>
            <person name="McEvoy S.L."/>
            <person name="Sezen U.U."/>
            <person name="Trouern-Trend A."/>
            <person name="McMahon S.M."/>
            <person name="Schaberg P.G."/>
            <person name="Yang J."/>
            <person name="Wegrzyn J.L."/>
            <person name="Swenson N.G."/>
        </authorList>
    </citation>
    <scope>NUCLEOTIDE SEQUENCE</scope>
    <source>
        <strain evidence="4">NS2018</strain>
    </source>
</reference>